<accession>A0ABW0ZK48</accession>
<feature type="non-terminal residue" evidence="3">
    <location>
        <position position="1019"/>
    </location>
</feature>
<evidence type="ECO:0000259" key="2">
    <source>
        <dbReference type="Pfam" id="PF24346"/>
    </source>
</evidence>
<comment type="caution">
    <text evidence="3">The sequence shown here is derived from an EMBL/GenBank/DDBJ whole genome shotgun (WGS) entry which is preliminary data.</text>
</comment>
<dbReference type="InterPro" id="IPR055354">
    <property type="entry name" value="DUF7507"/>
</dbReference>
<feature type="domain" description="DUF7507" evidence="2">
    <location>
        <begin position="900"/>
        <end position="977"/>
    </location>
</feature>
<dbReference type="Gene3D" id="2.60.40.740">
    <property type="match status" value="1"/>
</dbReference>
<keyword evidence="4" id="KW-1185">Reference proteome</keyword>
<dbReference type="NCBIfam" id="TIGR01451">
    <property type="entry name" value="B_ant_repeat"/>
    <property type="match status" value="2"/>
</dbReference>
<name>A0ABW0ZK48_9ACTN</name>
<keyword evidence="1" id="KW-0732">Signal</keyword>
<dbReference type="Pfam" id="PF24346">
    <property type="entry name" value="DUF7507"/>
    <property type="match status" value="1"/>
</dbReference>
<dbReference type="Proteomes" id="UP001596072">
    <property type="component" value="Unassembled WGS sequence"/>
</dbReference>
<feature type="signal peptide" evidence="1">
    <location>
        <begin position="1"/>
        <end position="46"/>
    </location>
</feature>
<evidence type="ECO:0000256" key="1">
    <source>
        <dbReference type="SAM" id="SignalP"/>
    </source>
</evidence>
<dbReference type="InterPro" id="IPR051172">
    <property type="entry name" value="Chlamydia_OmcB"/>
</dbReference>
<evidence type="ECO:0000313" key="3">
    <source>
        <dbReference type="EMBL" id="MFC5731261.1"/>
    </source>
</evidence>
<dbReference type="EMBL" id="JBHSNS010000013">
    <property type="protein sequence ID" value="MFC5731261.1"/>
    <property type="molecule type" value="Genomic_DNA"/>
</dbReference>
<reference evidence="4" key="1">
    <citation type="journal article" date="2019" name="Int. J. Syst. Evol. Microbiol.">
        <title>The Global Catalogue of Microorganisms (GCM) 10K type strain sequencing project: providing services to taxonomists for standard genome sequencing and annotation.</title>
        <authorList>
            <consortium name="The Broad Institute Genomics Platform"/>
            <consortium name="The Broad Institute Genome Sequencing Center for Infectious Disease"/>
            <person name="Wu L."/>
            <person name="Ma J."/>
        </authorList>
    </citation>
    <scope>NUCLEOTIDE SEQUENCE [LARGE SCALE GENOMIC DNA]</scope>
    <source>
        <strain evidence="4">YIM 94188</strain>
    </source>
</reference>
<proteinExistence type="predicted"/>
<sequence length="1019" mass="105838">MISYLRRTLVASSRRRAVSLRRGLSLVLAVLVAAAGLTAVAGPATAATVYEIEGEWEANTPRTVASGDVVTAVWRVNINDDRPAPSNDPVDNVTFTVTLENGVFGSLPGDCLVNGVTPASSISTDGKTLVCNLGTHDQGTAVVVQTPVQVDGPTGSQVTASGSIAGKTANLDPLEIDNPFGMDIRWGTGTANFSAGAGGYELDLQWTLSKDKGSPAGPQTITYDLTIASAQGAVVATQGCTPFAGGFANGHPWSGGTHPANQMTSFVGSCTLVQTGPTTFRLTLTGIDYEPASPPTVDSAGNRLPVDEVALASGSIWIRVETTQSGSVQLVSSAPTYTSVDGDVAQDDVANNTESKAWTTPGLYSSGWGRGYTGSGGTTWDNTYRVSAGTDVGQYMDTDAHLHDDLPGTFPVGMCSKIDTKYATFNSFSWGSPPGGVDGAVVEYYTGTAPTMDPANAAYDPNAFGCGGAGGWSTTPPADPSQVKAVRVTMTETQARAYKAYNITPVIGQQVRPGTPAGTDVWSFMEAQVAGDGSWYKRDEICITPVPGGRYPCTTGFADVLHVVTATPAISKSVDRAVVQPGEPATYTLNYSANGAGAVPASVDGFQIVDTLPPNVSYVLGSATPAPTVTTNPAGQQVLTWTLDGVATNTGHSLTYQAVVDGSATPGQTLTNSAVASYGGVSTAPATAQVTVSTSGYTAISKTTDTPYIPNLDGSGDGEGSWTVTLRSFDPLPQAFTDTIDILPFEGDARGTDFEGSYSLAAVEPLQGQTVYYTTANPATLSDDPANPMNGAANNPVGNTVGWTPVFTPNATAIRVIGQALAPGAVQQFRVRIATDGAHGEDLFVNRAQARAEHTRLVMRTSAPMTVANYYAATLKKYVQDATGAWRDANDVADYPAFRYGDTVRYRIVVTNVGQGTLTNIQVTDDQQPALGDFSIASLEPGDSEEHEFSIVLDESTTGTVVNTASATADTPSDSQVPPTIPSDPAGFEVANYTTVKSSVPRPGSAVLPGERIDYTVTV</sequence>
<dbReference type="PANTHER" id="PTHR34819">
    <property type="entry name" value="LARGE CYSTEINE-RICH PERIPLASMIC PROTEIN OMCB"/>
    <property type="match status" value="1"/>
</dbReference>
<dbReference type="PANTHER" id="PTHR34819:SF3">
    <property type="entry name" value="CELL SURFACE PROTEIN"/>
    <property type="match status" value="1"/>
</dbReference>
<evidence type="ECO:0000313" key="4">
    <source>
        <dbReference type="Proteomes" id="UP001596072"/>
    </source>
</evidence>
<organism evidence="3 4">
    <name type="scientific">Nocardioides vastitatis</name>
    <dbReference type="NCBI Taxonomy" id="2568655"/>
    <lineage>
        <taxon>Bacteria</taxon>
        <taxon>Bacillati</taxon>
        <taxon>Actinomycetota</taxon>
        <taxon>Actinomycetes</taxon>
        <taxon>Propionibacteriales</taxon>
        <taxon>Nocardioidaceae</taxon>
        <taxon>Nocardioides</taxon>
    </lineage>
</organism>
<gene>
    <name evidence="3" type="ORF">ACFPQB_20290</name>
</gene>
<feature type="chain" id="PRO_5046674844" description="DUF7507 domain-containing protein" evidence="1">
    <location>
        <begin position="47"/>
        <end position="1019"/>
    </location>
</feature>
<dbReference type="RefSeq" id="WP_378527740.1">
    <property type="nucleotide sequence ID" value="NZ_JBHSNS010000013.1"/>
</dbReference>
<dbReference type="InterPro" id="IPR047589">
    <property type="entry name" value="DUF11_rpt"/>
</dbReference>
<protein>
    <recommendedName>
        <fullName evidence="2">DUF7507 domain-containing protein</fullName>
    </recommendedName>
</protein>